<dbReference type="HOGENOM" id="CLU_2443265_0_0_1"/>
<reference evidence="2" key="2">
    <citation type="submission" date="2020-05" db="UniProtKB">
        <authorList>
            <consortium name="EnsemblMetazoa"/>
        </authorList>
    </citation>
    <scope>IDENTIFICATION</scope>
    <source>
        <strain evidence="2">wikel</strain>
    </source>
</reference>
<dbReference type="EMBL" id="DS647014">
    <property type="protein sequence ID" value="EEC02261.1"/>
    <property type="molecule type" value="Genomic_DNA"/>
</dbReference>
<protein>
    <submittedName>
        <fullName evidence="1 2">Uncharacterized protein</fullName>
    </submittedName>
</protein>
<name>B7P6N9_IXOSC</name>
<dbReference type="Proteomes" id="UP000001555">
    <property type="component" value="Unassembled WGS sequence"/>
</dbReference>
<accession>B7P6N9</accession>
<dbReference type="PaxDb" id="6945-B7P6N9"/>
<proteinExistence type="predicted"/>
<reference evidence="1 3" key="1">
    <citation type="submission" date="2008-03" db="EMBL/GenBank/DDBJ databases">
        <title>Annotation of Ixodes scapularis.</title>
        <authorList>
            <consortium name="Ixodes scapularis Genome Project Consortium"/>
            <person name="Caler E."/>
            <person name="Hannick L.I."/>
            <person name="Bidwell S."/>
            <person name="Joardar V."/>
            <person name="Thiagarajan M."/>
            <person name="Amedeo P."/>
            <person name="Galinsky K.J."/>
            <person name="Schobel S."/>
            <person name="Inman J."/>
            <person name="Hostetler J."/>
            <person name="Miller J."/>
            <person name="Hammond M."/>
            <person name="Megy K."/>
            <person name="Lawson D."/>
            <person name="Kodira C."/>
            <person name="Sutton G."/>
            <person name="Meyer J."/>
            <person name="Hill C.A."/>
            <person name="Birren B."/>
            <person name="Nene V."/>
            <person name="Collins F."/>
            <person name="Alarcon-Chaidez F."/>
            <person name="Wikel S."/>
            <person name="Strausberg R."/>
        </authorList>
    </citation>
    <scope>NUCLEOTIDE SEQUENCE [LARGE SCALE GENOMIC DNA]</scope>
    <source>
        <strain evidence="3">Wikel</strain>
        <strain evidence="1">Wikel colony</strain>
    </source>
</reference>
<dbReference type="EMBL" id="ABJB011109951">
    <property type="status" value="NOT_ANNOTATED_CDS"/>
    <property type="molecule type" value="Genomic_DNA"/>
</dbReference>
<dbReference type="VEuPathDB" id="VectorBase:ISCI001002"/>
<sequence>MQGFFCCEEPSFATKLVVHMPMDAFGTPLLTLVQRQPQLQQTVSTSARQSSDTFNWLMQLVAERNSSAARSASCGHKTKRFTGTHSCCFQ</sequence>
<dbReference type="AlphaFoldDB" id="B7P6N9"/>
<dbReference type="InParanoid" id="B7P6N9"/>
<dbReference type="VEuPathDB" id="VectorBase:ISCW001002"/>
<gene>
    <name evidence="1" type="ORF">IscW_ISCW001002</name>
</gene>
<evidence type="ECO:0000313" key="1">
    <source>
        <dbReference type="EMBL" id="EEC02261.1"/>
    </source>
</evidence>
<dbReference type="EnsemblMetazoa" id="ISCW001002-RA">
    <property type="protein sequence ID" value="ISCW001002-PA"/>
    <property type="gene ID" value="ISCW001002"/>
</dbReference>
<evidence type="ECO:0000313" key="3">
    <source>
        <dbReference type="Proteomes" id="UP000001555"/>
    </source>
</evidence>
<keyword evidence="3" id="KW-1185">Reference proteome</keyword>
<evidence type="ECO:0000313" key="2">
    <source>
        <dbReference type="EnsemblMetazoa" id="ISCW001002-PA"/>
    </source>
</evidence>
<organism>
    <name type="scientific">Ixodes scapularis</name>
    <name type="common">Black-legged tick</name>
    <name type="synonym">Deer tick</name>
    <dbReference type="NCBI Taxonomy" id="6945"/>
    <lineage>
        <taxon>Eukaryota</taxon>
        <taxon>Metazoa</taxon>
        <taxon>Ecdysozoa</taxon>
        <taxon>Arthropoda</taxon>
        <taxon>Chelicerata</taxon>
        <taxon>Arachnida</taxon>
        <taxon>Acari</taxon>
        <taxon>Parasitiformes</taxon>
        <taxon>Ixodida</taxon>
        <taxon>Ixodoidea</taxon>
        <taxon>Ixodidae</taxon>
        <taxon>Ixodinae</taxon>
        <taxon>Ixodes</taxon>
    </lineage>
</organism>